<dbReference type="Proteomes" id="UP001558652">
    <property type="component" value="Unassembled WGS sequence"/>
</dbReference>
<organism evidence="2 3">
    <name type="scientific">Ranatra chinensis</name>
    <dbReference type="NCBI Taxonomy" id="642074"/>
    <lineage>
        <taxon>Eukaryota</taxon>
        <taxon>Metazoa</taxon>
        <taxon>Ecdysozoa</taxon>
        <taxon>Arthropoda</taxon>
        <taxon>Hexapoda</taxon>
        <taxon>Insecta</taxon>
        <taxon>Pterygota</taxon>
        <taxon>Neoptera</taxon>
        <taxon>Paraneoptera</taxon>
        <taxon>Hemiptera</taxon>
        <taxon>Heteroptera</taxon>
        <taxon>Panheteroptera</taxon>
        <taxon>Nepomorpha</taxon>
        <taxon>Nepidae</taxon>
        <taxon>Ranatrinae</taxon>
        <taxon>Ranatra</taxon>
    </lineage>
</organism>
<comment type="caution">
    <text evidence="2">The sequence shown here is derived from an EMBL/GenBank/DDBJ whole genome shotgun (WGS) entry which is preliminary data.</text>
</comment>
<dbReference type="InterPro" id="IPR038602">
    <property type="entry name" value="Mite_allergen_7_sf"/>
</dbReference>
<keyword evidence="3" id="KW-1185">Reference proteome</keyword>
<evidence type="ECO:0000256" key="1">
    <source>
        <dbReference type="SAM" id="SignalP"/>
    </source>
</evidence>
<evidence type="ECO:0000313" key="3">
    <source>
        <dbReference type="Proteomes" id="UP001558652"/>
    </source>
</evidence>
<accession>A0ABD0YV08</accession>
<keyword evidence="1" id="KW-0732">Signal</keyword>
<sequence>MKWVLCAVVAIFGSLAGADPVHYNINDRVDNLLPDLNKFVLSKHLDQIPVADYGVESAPVLIGVRVSNLSSLVRTGDAEMWEHDEKTLAVSVNLGLKDARVHVDSAPFIQGRSSVWELRDASAHLLLTLHPTALSECVTSYQQITITRLGKITIHTSDPAWDGKAPPQHIVDGIVDYYNKWNNLPENLESVDKNMDLCQSN</sequence>
<proteinExistence type="predicted"/>
<dbReference type="Gene3D" id="3.15.10.50">
    <property type="match status" value="1"/>
</dbReference>
<dbReference type="AlphaFoldDB" id="A0ABD0YV08"/>
<feature type="chain" id="PRO_5044880351" evidence="1">
    <location>
        <begin position="19"/>
        <end position="201"/>
    </location>
</feature>
<gene>
    <name evidence="2" type="ORF">AAG570_009130</name>
</gene>
<name>A0ABD0YV08_9HEMI</name>
<feature type="signal peptide" evidence="1">
    <location>
        <begin position="1"/>
        <end position="18"/>
    </location>
</feature>
<protein>
    <submittedName>
        <fullName evidence="2">Uncharacterized protein</fullName>
    </submittedName>
</protein>
<reference evidence="2 3" key="1">
    <citation type="submission" date="2024-07" db="EMBL/GenBank/DDBJ databases">
        <title>Chromosome-level genome assembly of the water stick insect Ranatra chinensis (Heteroptera: Nepidae).</title>
        <authorList>
            <person name="Liu X."/>
        </authorList>
    </citation>
    <scope>NUCLEOTIDE SEQUENCE [LARGE SCALE GENOMIC DNA]</scope>
    <source>
        <strain evidence="2">Cailab_2021Rc</strain>
        <tissue evidence="2">Muscle</tissue>
    </source>
</reference>
<evidence type="ECO:0000313" key="2">
    <source>
        <dbReference type="EMBL" id="KAL1139069.1"/>
    </source>
</evidence>
<dbReference type="EMBL" id="JBFDAA010000003">
    <property type="protein sequence ID" value="KAL1139069.1"/>
    <property type="molecule type" value="Genomic_DNA"/>
</dbReference>